<sequence length="61" mass="6848">MATFPLYRLAGQVFDPARGCTPDQLKTQSKLLSTSDLDRIRINVSTMRKTPLKENIATQLP</sequence>
<dbReference type="HOGENOM" id="CLU_2919528_0_0_11"/>
<evidence type="ECO:0000313" key="1">
    <source>
        <dbReference type="EMBL" id="ABY24595.1"/>
    </source>
</evidence>
<dbReference type="EMBL" id="CP000910">
    <property type="protein sequence ID" value="ABY24595.1"/>
    <property type="molecule type" value="Genomic_DNA"/>
</dbReference>
<gene>
    <name evidence="1" type="ordered locus">RSal33209_2871</name>
</gene>
<dbReference type="AlphaFoldDB" id="A9WTS4"/>
<name>A9WTS4_RENSM</name>
<reference evidence="2" key="1">
    <citation type="journal article" date="2008" name="J. Bacteriol.">
        <title>Genome sequence of the fish pathogen Renibacterium salmoninarum suggests reductive evolution away from an environmental Arthrobacter ancestor.</title>
        <authorList>
            <person name="Wiens G.D."/>
            <person name="Rockey D.D."/>
            <person name="Wu Z."/>
            <person name="Chang J."/>
            <person name="Levy R."/>
            <person name="Crane S."/>
            <person name="Chen D.S."/>
            <person name="Capri G.R."/>
            <person name="Burnett J.R."/>
            <person name="Sudheesh P.S."/>
            <person name="Schipma M.J."/>
            <person name="Burd H."/>
            <person name="Bhattacharyya A."/>
            <person name="Rhodes L.D."/>
            <person name="Kaul R."/>
            <person name="Strom M.S."/>
        </authorList>
    </citation>
    <scope>NUCLEOTIDE SEQUENCE [LARGE SCALE GENOMIC DNA]</scope>
    <source>
        <strain evidence="2">ATCC 33209 / DSM 20767 / JCM 11484 / NBRC 15589 / NCIMB 2235</strain>
    </source>
</reference>
<dbReference type="Proteomes" id="UP000002007">
    <property type="component" value="Chromosome"/>
</dbReference>
<proteinExistence type="predicted"/>
<evidence type="ECO:0000313" key="2">
    <source>
        <dbReference type="Proteomes" id="UP000002007"/>
    </source>
</evidence>
<protein>
    <submittedName>
        <fullName evidence="1">Uncharacterized protein</fullName>
    </submittedName>
</protein>
<organism evidence="1 2">
    <name type="scientific">Renibacterium salmoninarum (strain ATCC 33209 / DSM 20767 / JCM 11484 / NBRC 15589 / NCIMB 2235)</name>
    <dbReference type="NCBI Taxonomy" id="288705"/>
    <lineage>
        <taxon>Bacteria</taxon>
        <taxon>Bacillati</taxon>
        <taxon>Actinomycetota</taxon>
        <taxon>Actinomycetes</taxon>
        <taxon>Micrococcales</taxon>
        <taxon>Micrococcaceae</taxon>
        <taxon>Renibacterium</taxon>
    </lineage>
</organism>
<keyword evidence="2" id="KW-1185">Reference proteome</keyword>
<dbReference type="STRING" id="288705.RSal33209_2871"/>
<dbReference type="KEGG" id="rsa:RSal33209_2871"/>
<accession>A9WTS4</accession>